<proteinExistence type="predicted"/>
<feature type="region of interest" description="Disordered" evidence="1">
    <location>
        <begin position="1"/>
        <end position="34"/>
    </location>
</feature>
<accession>A0A7K0DQX7</accession>
<sequence length="55" mass="5988">MSGKGRRRQRSITTEALRSCPGGYGMSGKGRRRQRTITTEALTTEALRACSVESA</sequence>
<dbReference type="EMBL" id="WEGI01000005">
    <property type="protein sequence ID" value="MQY27214.1"/>
    <property type="molecule type" value="Genomic_DNA"/>
</dbReference>
<evidence type="ECO:0000313" key="2">
    <source>
        <dbReference type="EMBL" id="MQY27214.1"/>
    </source>
</evidence>
<feature type="compositionally biased region" description="Basic residues" evidence="1">
    <location>
        <begin position="1"/>
        <end position="10"/>
    </location>
</feature>
<reference evidence="2 3" key="1">
    <citation type="submission" date="2019-10" db="EMBL/GenBank/DDBJ databases">
        <title>Nocardia macrotermitis sp. nov. and Nocardia aurantia sp. nov., isolated from the gut of fungus growing-termite Macrotermes natalensis.</title>
        <authorList>
            <person name="Benndorf R."/>
            <person name="Schwitalla J."/>
            <person name="Martin K."/>
            <person name="De Beer W."/>
            <person name="Kaster A.-K."/>
            <person name="Vollmers J."/>
            <person name="Poulsen M."/>
            <person name="Beemelmanns C."/>
        </authorList>
    </citation>
    <scope>NUCLEOTIDE SEQUENCE [LARGE SCALE GENOMIC DNA]</scope>
    <source>
        <strain evidence="2 3">RB56</strain>
    </source>
</reference>
<dbReference type="Proteomes" id="UP000431401">
    <property type="component" value="Unassembled WGS sequence"/>
</dbReference>
<comment type="caution">
    <text evidence="2">The sequence shown here is derived from an EMBL/GenBank/DDBJ whole genome shotgun (WGS) entry which is preliminary data.</text>
</comment>
<keyword evidence="3" id="KW-1185">Reference proteome</keyword>
<evidence type="ECO:0000313" key="3">
    <source>
        <dbReference type="Proteomes" id="UP000431401"/>
    </source>
</evidence>
<gene>
    <name evidence="2" type="ORF">NRB56_27960</name>
</gene>
<name>A0A7K0DQX7_9NOCA</name>
<organism evidence="2 3">
    <name type="scientific">Nocardia aurantia</name>
    <dbReference type="NCBI Taxonomy" id="2585199"/>
    <lineage>
        <taxon>Bacteria</taxon>
        <taxon>Bacillati</taxon>
        <taxon>Actinomycetota</taxon>
        <taxon>Actinomycetes</taxon>
        <taxon>Mycobacteriales</taxon>
        <taxon>Nocardiaceae</taxon>
        <taxon>Nocardia</taxon>
    </lineage>
</organism>
<dbReference type="AlphaFoldDB" id="A0A7K0DQX7"/>
<evidence type="ECO:0000256" key="1">
    <source>
        <dbReference type="SAM" id="MobiDB-lite"/>
    </source>
</evidence>
<protein>
    <submittedName>
        <fullName evidence="2">Uncharacterized protein</fullName>
    </submittedName>
</protein>